<keyword evidence="2" id="KW-1185">Reference proteome</keyword>
<dbReference type="AlphaFoldDB" id="A0A841IVM3"/>
<name>A0A841IVM3_9ACTN</name>
<dbReference type="EMBL" id="JACHJO010000017">
    <property type="protein sequence ID" value="MBB6122222.1"/>
    <property type="molecule type" value="Genomic_DNA"/>
</dbReference>
<comment type="caution">
    <text evidence="1">The sequence shown here is derived from an EMBL/GenBank/DDBJ whole genome shotgun (WGS) entry which is preliminary data.</text>
</comment>
<evidence type="ECO:0000313" key="2">
    <source>
        <dbReference type="Proteomes" id="UP000536604"/>
    </source>
</evidence>
<dbReference type="Proteomes" id="UP000536604">
    <property type="component" value="Unassembled WGS sequence"/>
</dbReference>
<dbReference type="RefSeq" id="WP_184293658.1">
    <property type="nucleotide sequence ID" value="NZ_JACHJO010000017.1"/>
</dbReference>
<sequence>MFIQTRTARHPRRCDDCPTPILAGERYQVTTIPPRGHDLLSFDTWVRLSRHAGDCPDPAERGAAADAYLAHLRTRVDALTIGSA</sequence>
<gene>
    <name evidence="1" type="ORF">FHS13_004211</name>
</gene>
<reference evidence="1 2" key="1">
    <citation type="submission" date="2020-08" db="EMBL/GenBank/DDBJ databases">
        <title>Genomic Encyclopedia of Type Strains, Phase III (KMG-III): the genomes of soil and plant-associated and newly described type strains.</title>
        <authorList>
            <person name="Whitman W."/>
        </authorList>
    </citation>
    <scope>NUCLEOTIDE SEQUENCE [LARGE SCALE GENOMIC DNA]</scope>
    <source>
        <strain evidence="1 2">CECT 8712</strain>
    </source>
</reference>
<protein>
    <submittedName>
        <fullName evidence="1">Uncharacterized protein</fullName>
    </submittedName>
</protein>
<organism evidence="1 2">
    <name type="scientific">Nocardiopsis algeriensis</name>
    <dbReference type="NCBI Taxonomy" id="1478215"/>
    <lineage>
        <taxon>Bacteria</taxon>
        <taxon>Bacillati</taxon>
        <taxon>Actinomycetota</taxon>
        <taxon>Actinomycetes</taxon>
        <taxon>Streptosporangiales</taxon>
        <taxon>Nocardiopsidaceae</taxon>
        <taxon>Nocardiopsis</taxon>
    </lineage>
</organism>
<evidence type="ECO:0000313" key="1">
    <source>
        <dbReference type="EMBL" id="MBB6122222.1"/>
    </source>
</evidence>
<proteinExistence type="predicted"/>
<accession>A0A841IVM3</accession>